<accession>A0ABP4UB55</accession>
<dbReference type="PANTHER" id="PTHR30143:SF0">
    <property type="entry name" value="2-KETO-4-PENTENOATE HYDRATASE"/>
    <property type="match status" value="1"/>
</dbReference>
<keyword evidence="1" id="KW-0456">Lyase</keyword>
<dbReference type="RefSeq" id="WP_211126788.1">
    <property type="nucleotide sequence ID" value="NZ_BAAALR010000053.1"/>
</dbReference>
<comment type="caution">
    <text evidence="3">The sequence shown here is derived from an EMBL/GenBank/DDBJ whole genome shotgun (WGS) entry which is preliminary data.</text>
</comment>
<dbReference type="PANTHER" id="PTHR30143">
    <property type="entry name" value="ACID HYDRATASE"/>
    <property type="match status" value="1"/>
</dbReference>
<dbReference type="SUPFAM" id="SSF56529">
    <property type="entry name" value="FAH"/>
    <property type="match status" value="1"/>
</dbReference>
<dbReference type="InterPro" id="IPR036663">
    <property type="entry name" value="Fumarylacetoacetase_C_sf"/>
</dbReference>
<evidence type="ECO:0000259" key="2">
    <source>
        <dbReference type="Pfam" id="PF01557"/>
    </source>
</evidence>
<organism evidence="3 4">
    <name type="scientific">Streptomyces yatensis</name>
    <dbReference type="NCBI Taxonomy" id="155177"/>
    <lineage>
        <taxon>Bacteria</taxon>
        <taxon>Bacillati</taxon>
        <taxon>Actinomycetota</taxon>
        <taxon>Actinomycetes</taxon>
        <taxon>Kitasatosporales</taxon>
        <taxon>Streptomycetaceae</taxon>
        <taxon>Streptomyces</taxon>
        <taxon>Streptomyces violaceusniger group</taxon>
    </lineage>
</organism>
<protein>
    <submittedName>
        <fullName evidence="3">Fumarylacetoacetate hydrolase family protein</fullName>
    </submittedName>
</protein>
<keyword evidence="4" id="KW-1185">Reference proteome</keyword>
<feature type="domain" description="Fumarylacetoacetase-like C-terminal" evidence="2">
    <location>
        <begin position="112"/>
        <end position="267"/>
    </location>
</feature>
<keyword evidence="3" id="KW-0378">Hydrolase</keyword>
<evidence type="ECO:0000313" key="3">
    <source>
        <dbReference type="EMBL" id="GAA1701692.1"/>
    </source>
</evidence>
<dbReference type="InterPro" id="IPR011234">
    <property type="entry name" value="Fumarylacetoacetase-like_C"/>
</dbReference>
<evidence type="ECO:0000313" key="4">
    <source>
        <dbReference type="Proteomes" id="UP001499947"/>
    </source>
</evidence>
<proteinExistence type="predicted"/>
<sequence length="268" mass="27360">MRKNLTAELGRRLWLAGNAATADDAAAVDAAAVDAAAADQLDDLETAYAVESVTRDLAIAAGGRVVGYKVGLTAQPVRDTFGATEPAAGHLLAHRLLEDGEPLATAGLFTPMAEVEIAFILGEALPDPQVTAQDVRNATAAVAPAFEIVDSRWRGGPRTLPMLVADNTNAARALLGSPVAPPAGADLAKITSTLSIGSRTVPGSAAAVMGDPAEAVAWLARHLLRGGRRLEAGDIVLSGTLCAPTPISAGDRLIADLGELGRIALDVN</sequence>
<dbReference type="EMBL" id="BAAALR010000053">
    <property type="protein sequence ID" value="GAA1701692.1"/>
    <property type="molecule type" value="Genomic_DNA"/>
</dbReference>
<name>A0ABP4UB55_9ACTN</name>
<gene>
    <name evidence="3" type="ORF">GCM10009680_48560</name>
</gene>
<dbReference type="Gene3D" id="3.90.850.10">
    <property type="entry name" value="Fumarylacetoacetase-like, C-terminal domain"/>
    <property type="match status" value="1"/>
</dbReference>
<dbReference type="Proteomes" id="UP001499947">
    <property type="component" value="Unassembled WGS sequence"/>
</dbReference>
<evidence type="ECO:0000256" key="1">
    <source>
        <dbReference type="ARBA" id="ARBA00023239"/>
    </source>
</evidence>
<dbReference type="InterPro" id="IPR050772">
    <property type="entry name" value="Hydratase-Decarb/MhpD_sf"/>
</dbReference>
<dbReference type="GO" id="GO:0016787">
    <property type="term" value="F:hydrolase activity"/>
    <property type="evidence" value="ECO:0007669"/>
    <property type="project" value="UniProtKB-KW"/>
</dbReference>
<reference evidence="4" key="1">
    <citation type="journal article" date="2019" name="Int. J. Syst. Evol. Microbiol.">
        <title>The Global Catalogue of Microorganisms (GCM) 10K type strain sequencing project: providing services to taxonomists for standard genome sequencing and annotation.</title>
        <authorList>
            <consortium name="The Broad Institute Genomics Platform"/>
            <consortium name="The Broad Institute Genome Sequencing Center for Infectious Disease"/>
            <person name="Wu L."/>
            <person name="Ma J."/>
        </authorList>
    </citation>
    <scope>NUCLEOTIDE SEQUENCE [LARGE SCALE GENOMIC DNA]</scope>
    <source>
        <strain evidence="4">JCM 13244</strain>
    </source>
</reference>
<dbReference type="Pfam" id="PF01557">
    <property type="entry name" value="FAA_hydrolase"/>
    <property type="match status" value="1"/>
</dbReference>